<keyword evidence="1" id="KW-0175">Coiled coil</keyword>
<keyword evidence="4" id="KW-1185">Reference proteome</keyword>
<dbReference type="PANTHER" id="PTHR23334">
    <property type="entry name" value="CCAAT/ENHANCER BINDING PROTEIN"/>
    <property type="match status" value="1"/>
</dbReference>
<dbReference type="AlphaFoldDB" id="A0AA88L4T0"/>
<dbReference type="CDD" id="cd14693">
    <property type="entry name" value="bZIP_CEBP"/>
    <property type="match status" value="1"/>
</dbReference>
<evidence type="ECO:0000256" key="1">
    <source>
        <dbReference type="SAM" id="Coils"/>
    </source>
</evidence>
<evidence type="ECO:0000313" key="4">
    <source>
        <dbReference type="Proteomes" id="UP001187531"/>
    </source>
</evidence>
<dbReference type="Pfam" id="PF07716">
    <property type="entry name" value="bZIP_2"/>
    <property type="match status" value="1"/>
</dbReference>
<evidence type="ECO:0000259" key="2">
    <source>
        <dbReference type="PROSITE" id="PS50217"/>
    </source>
</evidence>
<sequence length="427" mass="48278">MENSLKCSELSADWQTLLDLTFPDSMFPNASTQLSNRKAFEPQSNETQVTSYQSPKVLLEALSKSNPAVKSELPSPPMKLEPVPRQLLIEPPAKSVFLEVFPESFFNKQEQMAGGMKVNYSLGPQHAVSMNAVNQNKMLVQVVNKPNLVLETVDTSSLSEGALNLAIAEAVSKSTLSDVAKQDLADQTIQFASLETIAKHDILVNENTAGSERFFNEPMRKRAYSECVSEMRNNPQSLRESRFFNMTSKTNNPERSPKAALEILTRSVPTSKRSRLDSICKSDLENTDSRESFYDGNLDNADSHDSFYEGKQKTDSQQSLNLDKSTDEYRKRRERNNIAVRRSREKAKQRMLAKEDELKNLVKSNSILKKRCDILEKEIKIFRTVYDAFSPKVGSVWAEADRRLRLLREQEESLLSESQASANNSEN</sequence>
<dbReference type="InterPro" id="IPR046347">
    <property type="entry name" value="bZIP_sf"/>
</dbReference>
<dbReference type="GO" id="GO:0000978">
    <property type="term" value="F:RNA polymerase II cis-regulatory region sequence-specific DNA binding"/>
    <property type="evidence" value="ECO:0007669"/>
    <property type="project" value="TreeGrafter"/>
</dbReference>
<dbReference type="GO" id="GO:0006351">
    <property type="term" value="P:DNA-templated transcription"/>
    <property type="evidence" value="ECO:0007669"/>
    <property type="project" value="InterPro"/>
</dbReference>
<accession>A0AA88L4T0</accession>
<dbReference type="PROSITE" id="PS50217">
    <property type="entry name" value="BZIP"/>
    <property type="match status" value="1"/>
</dbReference>
<evidence type="ECO:0000313" key="3">
    <source>
        <dbReference type="EMBL" id="KAK2712859.1"/>
    </source>
</evidence>
<dbReference type="InterPro" id="IPR031106">
    <property type="entry name" value="C/EBP"/>
</dbReference>
<dbReference type="PANTHER" id="PTHR23334:SF20">
    <property type="entry name" value="BASIC LEUCINE ZIPPER 24"/>
    <property type="match status" value="1"/>
</dbReference>
<name>A0AA88L4T0_ARTSF</name>
<protein>
    <recommendedName>
        <fullName evidence="2">BZIP domain-containing protein</fullName>
    </recommendedName>
</protein>
<dbReference type="SUPFAM" id="SSF57959">
    <property type="entry name" value="Leucine zipper domain"/>
    <property type="match status" value="1"/>
</dbReference>
<gene>
    <name evidence="3" type="ORF">QYM36_011529</name>
</gene>
<dbReference type="Gene3D" id="1.20.5.170">
    <property type="match status" value="1"/>
</dbReference>
<organism evidence="3 4">
    <name type="scientific">Artemia franciscana</name>
    <name type="common">Brine shrimp</name>
    <name type="synonym">Artemia sanfranciscana</name>
    <dbReference type="NCBI Taxonomy" id="6661"/>
    <lineage>
        <taxon>Eukaryota</taxon>
        <taxon>Metazoa</taxon>
        <taxon>Ecdysozoa</taxon>
        <taxon>Arthropoda</taxon>
        <taxon>Crustacea</taxon>
        <taxon>Branchiopoda</taxon>
        <taxon>Anostraca</taxon>
        <taxon>Artemiidae</taxon>
        <taxon>Artemia</taxon>
    </lineage>
</organism>
<feature type="coiled-coil region" evidence="1">
    <location>
        <begin position="344"/>
        <end position="378"/>
    </location>
</feature>
<dbReference type="GO" id="GO:0000981">
    <property type="term" value="F:DNA-binding transcription factor activity, RNA polymerase II-specific"/>
    <property type="evidence" value="ECO:0007669"/>
    <property type="project" value="TreeGrafter"/>
</dbReference>
<reference evidence="3" key="1">
    <citation type="submission" date="2023-07" db="EMBL/GenBank/DDBJ databases">
        <title>Chromosome-level genome assembly of Artemia franciscana.</title>
        <authorList>
            <person name="Jo E."/>
        </authorList>
    </citation>
    <scope>NUCLEOTIDE SEQUENCE</scope>
    <source>
        <tissue evidence="3">Whole body</tissue>
    </source>
</reference>
<proteinExistence type="predicted"/>
<dbReference type="Proteomes" id="UP001187531">
    <property type="component" value="Unassembled WGS sequence"/>
</dbReference>
<feature type="domain" description="BZIP" evidence="2">
    <location>
        <begin position="326"/>
        <end position="389"/>
    </location>
</feature>
<comment type="caution">
    <text evidence="3">The sequence shown here is derived from an EMBL/GenBank/DDBJ whole genome shotgun (WGS) entry which is preliminary data.</text>
</comment>
<dbReference type="SMART" id="SM00338">
    <property type="entry name" value="BRLZ"/>
    <property type="match status" value="1"/>
</dbReference>
<dbReference type="InterPro" id="IPR004827">
    <property type="entry name" value="bZIP"/>
</dbReference>
<dbReference type="EMBL" id="JAVRJZ010000015">
    <property type="protein sequence ID" value="KAK2712859.1"/>
    <property type="molecule type" value="Genomic_DNA"/>
</dbReference>